<reference evidence="8" key="1">
    <citation type="submission" date="2020-02" db="EMBL/GenBank/DDBJ databases">
        <authorList>
            <person name="Meier V. D."/>
        </authorList>
    </citation>
    <scope>NUCLEOTIDE SEQUENCE</scope>
    <source>
        <strain evidence="8">AVDCRST_MAG95</strain>
    </source>
</reference>
<sequence>MHDLPANRLDLFRVGAGYDCLLFFKLSALLVVPFTILFWIRHQLAAVFYFTVTSLLTIGYLGLIYYFSVSLVPLGADLFGYSWAEIEHTVSVSNSFNWLVLLPVIGVIGGLVGLSILFARTRFSAIILSAFTILLGISLFLSSGPDAKAYPSDMAFYLVNNKLEYFLTKSYRYWNQNGDDNEDHTAYYLEEERQDVHTFKYITNEYPFLHQTQPNNVLGNFFKLDSVQKPNLVFVVVESLGRAYSGDNAYLGSFTPFLDSLSNHSLYFPNFLSTSGRTFGVLPGLFGALPFAEKGFLEQGEKMPQHLSLISLLKAQGYQTGFNYGGAAHFDQMDTFLKKQGIDYILEESGFGPGYEKLPAKQQGGFSWGYGDRELFRKSLASLPVTTKPRLDIYLTVATHEPFLIPNQTTYMQQAEHRFSFLKLSENQKQEHRKYLKQYSTLLYLDDAIRYFITEYSRRPEFKNTIF</sequence>
<dbReference type="CDD" id="cd16015">
    <property type="entry name" value="LTA_synthase"/>
    <property type="match status" value="1"/>
</dbReference>
<evidence type="ECO:0000256" key="5">
    <source>
        <dbReference type="ARBA" id="ARBA00023136"/>
    </source>
</evidence>
<evidence type="ECO:0000313" key="8">
    <source>
        <dbReference type="EMBL" id="CAA9291838.1"/>
    </source>
</evidence>
<evidence type="ECO:0000256" key="1">
    <source>
        <dbReference type="ARBA" id="ARBA00004651"/>
    </source>
</evidence>
<feature type="non-terminal residue" evidence="8">
    <location>
        <position position="467"/>
    </location>
</feature>
<feature type="transmembrane region" description="Helical" evidence="6">
    <location>
        <begin position="47"/>
        <end position="67"/>
    </location>
</feature>
<keyword evidence="4 6" id="KW-1133">Transmembrane helix</keyword>
<evidence type="ECO:0000256" key="4">
    <source>
        <dbReference type="ARBA" id="ARBA00022989"/>
    </source>
</evidence>
<name>A0A6J4JZT5_9BACT</name>
<dbReference type="Gene3D" id="3.40.720.10">
    <property type="entry name" value="Alkaline Phosphatase, subunit A"/>
    <property type="match status" value="1"/>
</dbReference>
<protein>
    <submittedName>
        <fullName evidence="8">Sulfatase</fullName>
    </submittedName>
</protein>
<keyword evidence="3 6" id="KW-0812">Transmembrane</keyword>
<dbReference type="Pfam" id="PF00884">
    <property type="entry name" value="Sulfatase"/>
    <property type="match status" value="1"/>
</dbReference>
<dbReference type="SUPFAM" id="SSF53649">
    <property type="entry name" value="Alkaline phosphatase-like"/>
    <property type="match status" value="1"/>
</dbReference>
<proteinExistence type="predicted"/>
<feature type="transmembrane region" description="Helical" evidence="6">
    <location>
        <begin position="20"/>
        <end position="40"/>
    </location>
</feature>
<keyword evidence="5 6" id="KW-0472">Membrane</keyword>
<evidence type="ECO:0000256" key="6">
    <source>
        <dbReference type="SAM" id="Phobius"/>
    </source>
</evidence>
<dbReference type="PANTHER" id="PTHR47371:SF3">
    <property type="entry name" value="PHOSPHOGLYCEROL TRANSFERASE I"/>
    <property type="match status" value="1"/>
</dbReference>
<organism evidence="8">
    <name type="scientific">uncultured Adhaeribacter sp</name>
    <dbReference type="NCBI Taxonomy" id="448109"/>
    <lineage>
        <taxon>Bacteria</taxon>
        <taxon>Pseudomonadati</taxon>
        <taxon>Bacteroidota</taxon>
        <taxon>Cytophagia</taxon>
        <taxon>Cytophagales</taxon>
        <taxon>Hymenobacteraceae</taxon>
        <taxon>Adhaeribacter</taxon>
        <taxon>environmental samples</taxon>
    </lineage>
</organism>
<dbReference type="InterPro" id="IPR000917">
    <property type="entry name" value="Sulfatase_N"/>
</dbReference>
<accession>A0A6J4JZT5</accession>
<keyword evidence="2" id="KW-1003">Cell membrane</keyword>
<feature type="domain" description="Sulfatase N-terminal" evidence="7">
    <location>
        <begin position="230"/>
        <end position="467"/>
    </location>
</feature>
<dbReference type="EMBL" id="CADCTJ010001278">
    <property type="protein sequence ID" value="CAA9291838.1"/>
    <property type="molecule type" value="Genomic_DNA"/>
</dbReference>
<evidence type="ECO:0000259" key="7">
    <source>
        <dbReference type="Pfam" id="PF00884"/>
    </source>
</evidence>
<evidence type="ECO:0000256" key="2">
    <source>
        <dbReference type="ARBA" id="ARBA00022475"/>
    </source>
</evidence>
<dbReference type="AlphaFoldDB" id="A0A6J4JZT5"/>
<comment type="subcellular location">
    <subcellularLocation>
        <location evidence="1">Cell membrane</location>
        <topology evidence="1">Multi-pass membrane protein</topology>
    </subcellularLocation>
</comment>
<dbReference type="GO" id="GO:0005886">
    <property type="term" value="C:plasma membrane"/>
    <property type="evidence" value="ECO:0007669"/>
    <property type="project" value="UniProtKB-SubCell"/>
</dbReference>
<dbReference type="PANTHER" id="PTHR47371">
    <property type="entry name" value="LIPOTEICHOIC ACID SYNTHASE"/>
    <property type="match status" value="1"/>
</dbReference>
<dbReference type="InterPro" id="IPR017850">
    <property type="entry name" value="Alkaline_phosphatase_core_sf"/>
</dbReference>
<feature type="transmembrane region" description="Helical" evidence="6">
    <location>
        <begin position="98"/>
        <end position="118"/>
    </location>
</feature>
<feature type="transmembrane region" description="Helical" evidence="6">
    <location>
        <begin position="125"/>
        <end position="144"/>
    </location>
</feature>
<gene>
    <name evidence="8" type="ORF">AVDCRST_MAG95-4052</name>
</gene>
<dbReference type="InterPro" id="IPR050448">
    <property type="entry name" value="OpgB/LTA_synthase_biosynth"/>
</dbReference>
<evidence type="ECO:0000256" key="3">
    <source>
        <dbReference type="ARBA" id="ARBA00022692"/>
    </source>
</evidence>